<proteinExistence type="predicted"/>
<dbReference type="Proteomes" id="UP000287651">
    <property type="component" value="Unassembled WGS sequence"/>
</dbReference>
<evidence type="ECO:0000313" key="2">
    <source>
        <dbReference type="EMBL" id="RRT44288.1"/>
    </source>
</evidence>
<feature type="region of interest" description="Disordered" evidence="1">
    <location>
        <begin position="51"/>
        <end position="150"/>
    </location>
</feature>
<dbReference type="EMBL" id="AMZH03016556">
    <property type="protein sequence ID" value="RRT44288.1"/>
    <property type="molecule type" value="Genomic_DNA"/>
</dbReference>
<reference evidence="2 3" key="1">
    <citation type="journal article" date="2014" name="Agronomy (Basel)">
        <title>A Draft Genome Sequence for Ensete ventricosum, the Drought-Tolerant Tree Against Hunger.</title>
        <authorList>
            <person name="Harrison J."/>
            <person name="Moore K.A."/>
            <person name="Paszkiewicz K."/>
            <person name="Jones T."/>
            <person name="Grant M."/>
            <person name="Ambacheew D."/>
            <person name="Muzemil S."/>
            <person name="Studholme D.J."/>
        </authorList>
    </citation>
    <scope>NUCLEOTIDE SEQUENCE [LARGE SCALE GENOMIC DNA]</scope>
</reference>
<accession>A0A426XXK0</accession>
<evidence type="ECO:0000256" key="1">
    <source>
        <dbReference type="SAM" id="MobiDB-lite"/>
    </source>
</evidence>
<dbReference type="AlphaFoldDB" id="A0A426XXK0"/>
<comment type="caution">
    <text evidence="2">The sequence shown here is derived from an EMBL/GenBank/DDBJ whole genome shotgun (WGS) entry which is preliminary data.</text>
</comment>
<feature type="region of interest" description="Disordered" evidence="1">
    <location>
        <begin position="1"/>
        <end position="24"/>
    </location>
</feature>
<name>A0A426XXK0_ENSVE</name>
<sequence>MAKPLAGAATHGQAGCRGSLLRPRLPTRGRLDAHKRSPACRWPPVGVVATREHGQLRPARMGGQLKGALKGLPPTTGPTASMGGGTSRRGGCSLARRLPAGMGNRLHRGSGGGTSRRGGCSLARRLPAGMGNRLHRGSGSGDGAMRVKEG</sequence>
<protein>
    <submittedName>
        <fullName evidence="2">Uncharacterized protein</fullName>
    </submittedName>
</protein>
<organism evidence="2 3">
    <name type="scientific">Ensete ventricosum</name>
    <name type="common">Abyssinian banana</name>
    <name type="synonym">Musa ensete</name>
    <dbReference type="NCBI Taxonomy" id="4639"/>
    <lineage>
        <taxon>Eukaryota</taxon>
        <taxon>Viridiplantae</taxon>
        <taxon>Streptophyta</taxon>
        <taxon>Embryophyta</taxon>
        <taxon>Tracheophyta</taxon>
        <taxon>Spermatophyta</taxon>
        <taxon>Magnoliopsida</taxon>
        <taxon>Liliopsida</taxon>
        <taxon>Zingiberales</taxon>
        <taxon>Musaceae</taxon>
        <taxon>Ensete</taxon>
    </lineage>
</organism>
<gene>
    <name evidence="2" type="ORF">B296_00033571</name>
</gene>
<evidence type="ECO:0000313" key="3">
    <source>
        <dbReference type="Proteomes" id="UP000287651"/>
    </source>
</evidence>